<feature type="transmembrane region" description="Helical" evidence="6">
    <location>
        <begin position="109"/>
        <end position="126"/>
    </location>
</feature>
<dbReference type="PANTHER" id="PTHR23513:SF6">
    <property type="entry name" value="MAJOR FACILITATOR SUPERFAMILY ASSOCIATED DOMAIN-CONTAINING PROTEIN"/>
    <property type="match status" value="1"/>
</dbReference>
<comment type="subcellular location">
    <subcellularLocation>
        <location evidence="1">Cell membrane</location>
        <topology evidence="1">Multi-pass membrane protein</topology>
    </subcellularLocation>
</comment>
<comment type="caution">
    <text evidence="7">The sequence shown here is derived from an EMBL/GenBank/DDBJ whole genome shotgun (WGS) entry which is preliminary data.</text>
</comment>
<dbReference type="Gene3D" id="1.20.1250.20">
    <property type="entry name" value="MFS general substrate transporter like domains"/>
    <property type="match status" value="1"/>
</dbReference>
<evidence type="ECO:0000313" key="7">
    <source>
        <dbReference type="EMBL" id="PZG13827.1"/>
    </source>
</evidence>
<sequence length="134" mass="14262">MGSSAAHALAGRFGTGRAAWLVSLATAPAALAIPFLDRGPWLWLAAAAWFVLMFRTGLNNVLLVSLRQRVTPDEMLGRMTATMRLLLMGATGAGGLLAALLGELWGVRAALWAGAVIMALSWIPFLRSPLRTHP</sequence>
<evidence type="ECO:0000256" key="6">
    <source>
        <dbReference type="SAM" id="Phobius"/>
    </source>
</evidence>
<evidence type="ECO:0008006" key="9">
    <source>
        <dbReference type="Google" id="ProtNLM"/>
    </source>
</evidence>
<feature type="transmembrane region" description="Helical" evidence="6">
    <location>
        <begin position="42"/>
        <end position="64"/>
    </location>
</feature>
<evidence type="ECO:0000256" key="1">
    <source>
        <dbReference type="ARBA" id="ARBA00004651"/>
    </source>
</evidence>
<dbReference type="PANTHER" id="PTHR23513">
    <property type="entry name" value="INTEGRAL MEMBRANE EFFLUX PROTEIN-RELATED"/>
    <property type="match status" value="1"/>
</dbReference>
<proteinExistence type="predicted"/>
<dbReference type="GO" id="GO:0005886">
    <property type="term" value="C:plasma membrane"/>
    <property type="evidence" value="ECO:0007669"/>
    <property type="project" value="UniProtKB-SubCell"/>
</dbReference>
<evidence type="ECO:0000256" key="3">
    <source>
        <dbReference type="ARBA" id="ARBA00022692"/>
    </source>
</evidence>
<dbReference type="InterPro" id="IPR036259">
    <property type="entry name" value="MFS_trans_sf"/>
</dbReference>
<dbReference type="Proteomes" id="UP000249304">
    <property type="component" value="Unassembled WGS sequence"/>
</dbReference>
<protein>
    <recommendedName>
        <fullName evidence="9">MFS transporter</fullName>
    </recommendedName>
</protein>
<accession>A0A2W2EWR9</accession>
<gene>
    <name evidence="7" type="ORF">C1J01_28895</name>
</gene>
<evidence type="ECO:0000256" key="2">
    <source>
        <dbReference type="ARBA" id="ARBA00022475"/>
    </source>
</evidence>
<evidence type="ECO:0000313" key="8">
    <source>
        <dbReference type="Proteomes" id="UP000249304"/>
    </source>
</evidence>
<name>A0A2W2EWR9_9ACTN</name>
<keyword evidence="5 6" id="KW-0472">Membrane</keyword>
<dbReference type="AlphaFoldDB" id="A0A2W2EWR9"/>
<evidence type="ECO:0000256" key="4">
    <source>
        <dbReference type="ARBA" id="ARBA00022989"/>
    </source>
</evidence>
<keyword evidence="4 6" id="KW-1133">Transmembrane helix</keyword>
<keyword evidence="8" id="KW-1185">Reference proteome</keyword>
<dbReference type="SUPFAM" id="SSF103473">
    <property type="entry name" value="MFS general substrate transporter"/>
    <property type="match status" value="1"/>
</dbReference>
<reference evidence="7 8" key="1">
    <citation type="submission" date="2018-01" db="EMBL/GenBank/DDBJ databases">
        <title>Draft genome sequence of Nonomuraea sp. KC333.</title>
        <authorList>
            <person name="Sahin N."/>
            <person name="Saygin H."/>
            <person name="Ay H."/>
        </authorList>
    </citation>
    <scope>NUCLEOTIDE SEQUENCE [LARGE SCALE GENOMIC DNA]</scope>
    <source>
        <strain evidence="7 8">KC333</strain>
    </source>
</reference>
<keyword evidence="2" id="KW-1003">Cell membrane</keyword>
<feature type="transmembrane region" description="Helical" evidence="6">
    <location>
        <begin position="85"/>
        <end position="103"/>
    </location>
</feature>
<keyword evidence="3 6" id="KW-0812">Transmembrane</keyword>
<organism evidence="7 8">
    <name type="scientific">Nonomuraea aridisoli</name>
    <dbReference type="NCBI Taxonomy" id="2070368"/>
    <lineage>
        <taxon>Bacteria</taxon>
        <taxon>Bacillati</taxon>
        <taxon>Actinomycetota</taxon>
        <taxon>Actinomycetes</taxon>
        <taxon>Streptosporangiales</taxon>
        <taxon>Streptosporangiaceae</taxon>
        <taxon>Nonomuraea</taxon>
    </lineage>
</organism>
<evidence type="ECO:0000256" key="5">
    <source>
        <dbReference type="ARBA" id="ARBA00023136"/>
    </source>
</evidence>
<dbReference type="EMBL" id="POUD01000145">
    <property type="protein sequence ID" value="PZG13827.1"/>
    <property type="molecule type" value="Genomic_DNA"/>
</dbReference>